<evidence type="ECO:0000313" key="1">
    <source>
        <dbReference type="EnsemblPlants" id="OBART01G16900.1"/>
    </source>
</evidence>
<name>A0A0D3EP94_9ORYZ</name>
<keyword evidence="2" id="KW-1185">Reference proteome</keyword>
<dbReference type="Proteomes" id="UP000026960">
    <property type="component" value="Chromosome 1"/>
</dbReference>
<dbReference type="Gramene" id="OBART01G16900.1">
    <property type="protein sequence ID" value="OBART01G16900.1"/>
    <property type="gene ID" value="OBART01G16900"/>
</dbReference>
<evidence type="ECO:0000313" key="2">
    <source>
        <dbReference type="Proteomes" id="UP000026960"/>
    </source>
</evidence>
<organism evidence="1">
    <name type="scientific">Oryza barthii</name>
    <dbReference type="NCBI Taxonomy" id="65489"/>
    <lineage>
        <taxon>Eukaryota</taxon>
        <taxon>Viridiplantae</taxon>
        <taxon>Streptophyta</taxon>
        <taxon>Embryophyta</taxon>
        <taxon>Tracheophyta</taxon>
        <taxon>Spermatophyta</taxon>
        <taxon>Magnoliopsida</taxon>
        <taxon>Liliopsida</taxon>
        <taxon>Poales</taxon>
        <taxon>Poaceae</taxon>
        <taxon>BOP clade</taxon>
        <taxon>Oryzoideae</taxon>
        <taxon>Oryzeae</taxon>
        <taxon>Oryzinae</taxon>
        <taxon>Oryza</taxon>
    </lineage>
</organism>
<proteinExistence type="predicted"/>
<dbReference type="AlphaFoldDB" id="A0A0D3EP94"/>
<reference evidence="1" key="1">
    <citation type="journal article" date="2009" name="Rice">
        <title>De Novo Next Generation Sequencing of Plant Genomes.</title>
        <authorList>
            <person name="Rounsley S."/>
            <person name="Marri P.R."/>
            <person name="Yu Y."/>
            <person name="He R."/>
            <person name="Sisneros N."/>
            <person name="Goicoechea J.L."/>
            <person name="Lee S.J."/>
            <person name="Angelova A."/>
            <person name="Kudrna D."/>
            <person name="Luo M."/>
            <person name="Affourtit J."/>
            <person name="Desany B."/>
            <person name="Knight J."/>
            <person name="Niazi F."/>
            <person name="Egholm M."/>
            <person name="Wing R.A."/>
        </authorList>
    </citation>
    <scope>NUCLEOTIDE SEQUENCE [LARGE SCALE GENOMIC DNA]</scope>
    <source>
        <strain evidence="1">cv. IRGC 105608</strain>
    </source>
</reference>
<dbReference type="PaxDb" id="65489-OBART01G16900.1"/>
<reference evidence="1" key="2">
    <citation type="submission" date="2015-03" db="UniProtKB">
        <authorList>
            <consortium name="EnsemblPlants"/>
        </authorList>
    </citation>
    <scope>IDENTIFICATION</scope>
</reference>
<sequence>MTAATAKDTTDQGTDGGIGGGGFVSYKRDIACAYASSPFSVASFSPVSFSSACLLHGLLLHRVLSRLHTTDPGRSRLVRMRKSWKKFRISSARCCRPSMSRPSKLPGSGGGKKEKYAMITGFDDAADKADCTTMYEAGLVLLEKMQKIVNRSTAKSEALWSVFDNITEIEQI</sequence>
<accession>A0A0D3EP94</accession>
<dbReference type="HOGENOM" id="CLU_098820_0_0_1"/>
<dbReference type="EnsemblPlants" id="OBART01G16900.1">
    <property type="protein sequence ID" value="OBART01G16900.1"/>
    <property type="gene ID" value="OBART01G16900"/>
</dbReference>
<protein>
    <submittedName>
        <fullName evidence="1">Uncharacterized protein</fullName>
    </submittedName>
</protein>